<dbReference type="GO" id="GO:0046914">
    <property type="term" value="F:transition metal ion binding"/>
    <property type="evidence" value="ECO:0007669"/>
    <property type="project" value="InterPro"/>
</dbReference>
<evidence type="ECO:0000256" key="1">
    <source>
        <dbReference type="ARBA" id="ARBA00023004"/>
    </source>
</evidence>
<protein>
    <submittedName>
        <fullName evidence="3">Ferrous iron transport protein A</fullName>
    </submittedName>
</protein>
<proteinExistence type="predicted"/>
<dbReference type="InterPro" id="IPR007167">
    <property type="entry name" value="Fe-transptr_FeoA-like"/>
</dbReference>
<feature type="domain" description="Ferrous iron transporter FeoA-like" evidence="2">
    <location>
        <begin position="4"/>
        <end position="76"/>
    </location>
</feature>
<evidence type="ECO:0000313" key="4">
    <source>
        <dbReference type="Proteomes" id="UP000824102"/>
    </source>
</evidence>
<dbReference type="Proteomes" id="UP000824102">
    <property type="component" value="Unassembled WGS sequence"/>
</dbReference>
<evidence type="ECO:0000259" key="2">
    <source>
        <dbReference type="SMART" id="SM00899"/>
    </source>
</evidence>
<organism evidence="3 4">
    <name type="scientific">Candidatus Gallimonas intestinavium</name>
    <dbReference type="NCBI Taxonomy" id="2838603"/>
    <lineage>
        <taxon>Bacteria</taxon>
        <taxon>Bacillati</taxon>
        <taxon>Bacillota</taxon>
        <taxon>Clostridia</taxon>
        <taxon>Candidatus Gallimonas</taxon>
    </lineage>
</organism>
<dbReference type="InterPro" id="IPR008988">
    <property type="entry name" value="Transcriptional_repressor_C"/>
</dbReference>
<reference evidence="3" key="2">
    <citation type="submission" date="2021-04" db="EMBL/GenBank/DDBJ databases">
        <authorList>
            <person name="Gilroy R."/>
        </authorList>
    </citation>
    <scope>NUCLEOTIDE SEQUENCE</scope>
    <source>
        <strain evidence="3">ChiW7-2402</strain>
    </source>
</reference>
<keyword evidence="1" id="KW-0408">Iron</keyword>
<dbReference type="AlphaFoldDB" id="A0A9D2G5P2"/>
<dbReference type="SMART" id="SM00899">
    <property type="entry name" value="FeoA"/>
    <property type="match status" value="1"/>
</dbReference>
<sequence>MPSCTLRALKRGMRARVVGVRGDGALASRLAALGLRPGETVTLLRVSPMRRTFLLQTEESVFALGREAAECVIAEV</sequence>
<evidence type="ECO:0000313" key="3">
    <source>
        <dbReference type="EMBL" id="HIZ73609.1"/>
    </source>
</evidence>
<name>A0A9D2G5P2_9FIRM</name>
<dbReference type="InterPro" id="IPR038157">
    <property type="entry name" value="FeoA_core_dom"/>
</dbReference>
<comment type="caution">
    <text evidence="3">The sequence shown here is derived from an EMBL/GenBank/DDBJ whole genome shotgun (WGS) entry which is preliminary data.</text>
</comment>
<dbReference type="Gene3D" id="2.30.30.90">
    <property type="match status" value="1"/>
</dbReference>
<dbReference type="Pfam" id="PF04023">
    <property type="entry name" value="FeoA"/>
    <property type="match status" value="1"/>
</dbReference>
<dbReference type="EMBL" id="DXBB01000132">
    <property type="protein sequence ID" value="HIZ73609.1"/>
    <property type="molecule type" value="Genomic_DNA"/>
</dbReference>
<accession>A0A9D2G5P2</accession>
<reference evidence="3" key="1">
    <citation type="journal article" date="2021" name="PeerJ">
        <title>Extensive microbial diversity within the chicken gut microbiome revealed by metagenomics and culture.</title>
        <authorList>
            <person name="Gilroy R."/>
            <person name="Ravi A."/>
            <person name="Getino M."/>
            <person name="Pursley I."/>
            <person name="Horton D.L."/>
            <person name="Alikhan N.F."/>
            <person name="Baker D."/>
            <person name="Gharbi K."/>
            <person name="Hall N."/>
            <person name="Watson M."/>
            <person name="Adriaenssens E.M."/>
            <person name="Foster-Nyarko E."/>
            <person name="Jarju S."/>
            <person name="Secka A."/>
            <person name="Antonio M."/>
            <person name="Oren A."/>
            <person name="Chaudhuri R.R."/>
            <person name="La Ragione R."/>
            <person name="Hildebrand F."/>
            <person name="Pallen M.J."/>
        </authorList>
    </citation>
    <scope>NUCLEOTIDE SEQUENCE</scope>
    <source>
        <strain evidence="3">ChiW7-2402</strain>
    </source>
</reference>
<gene>
    <name evidence="3" type="ORF">H9964_08515</name>
</gene>
<dbReference type="SUPFAM" id="SSF50037">
    <property type="entry name" value="C-terminal domain of transcriptional repressors"/>
    <property type="match status" value="1"/>
</dbReference>